<dbReference type="PANTHER" id="PTHR24014">
    <property type="entry name" value="2-OXOGLUTARATE AND IRON-DEPENDENT OXYGENASE DOMAIN-CONTAINING PROTEIN 2"/>
    <property type="match status" value="1"/>
</dbReference>
<name>A0A6J0UJU5_9SAUR</name>
<accession>A0A6J0UJU5</accession>
<dbReference type="InParanoid" id="A0A6J0UJU5"/>
<comment type="cofactor">
    <cofactor evidence="1">
        <name>L-ascorbate</name>
        <dbReference type="ChEBI" id="CHEBI:38290"/>
    </cofactor>
</comment>
<evidence type="ECO:0000256" key="3">
    <source>
        <dbReference type="ARBA" id="ARBA00022896"/>
    </source>
</evidence>
<evidence type="ECO:0000313" key="8">
    <source>
        <dbReference type="Proteomes" id="UP001652642"/>
    </source>
</evidence>
<proteinExistence type="predicted"/>
<evidence type="ECO:0000256" key="1">
    <source>
        <dbReference type="ARBA" id="ARBA00001961"/>
    </source>
</evidence>
<dbReference type="PANTHER" id="PTHR24014:SF4">
    <property type="entry name" value="2-OXOGLUTARATE AND IRON-DEPENDENT OXYGENASE DOMAIN-CONTAINING PROTEIN 2"/>
    <property type="match status" value="1"/>
</dbReference>
<feature type="domain" description="Fe2OG dioxygenase" evidence="7">
    <location>
        <begin position="217"/>
        <end position="311"/>
    </location>
</feature>
<organism evidence="8 9">
    <name type="scientific">Pogona vitticeps</name>
    <name type="common">central bearded dragon</name>
    <dbReference type="NCBI Taxonomy" id="103695"/>
    <lineage>
        <taxon>Eukaryota</taxon>
        <taxon>Metazoa</taxon>
        <taxon>Chordata</taxon>
        <taxon>Craniata</taxon>
        <taxon>Vertebrata</taxon>
        <taxon>Euteleostomi</taxon>
        <taxon>Lepidosauria</taxon>
        <taxon>Squamata</taxon>
        <taxon>Bifurcata</taxon>
        <taxon>Unidentata</taxon>
        <taxon>Episquamata</taxon>
        <taxon>Toxicofera</taxon>
        <taxon>Iguania</taxon>
        <taxon>Acrodonta</taxon>
        <taxon>Agamidae</taxon>
        <taxon>Amphibolurinae</taxon>
        <taxon>Pogona</taxon>
    </lineage>
</organism>
<dbReference type="SMART" id="SM00702">
    <property type="entry name" value="P4Hc"/>
    <property type="match status" value="1"/>
</dbReference>
<evidence type="ECO:0000256" key="2">
    <source>
        <dbReference type="ARBA" id="ARBA00022723"/>
    </source>
</evidence>
<dbReference type="InterPro" id="IPR005123">
    <property type="entry name" value="Oxoglu/Fe-dep_dioxygenase_dom"/>
</dbReference>
<dbReference type="CTD" id="79676"/>
<dbReference type="OrthoDB" id="1736837at2759"/>
<keyword evidence="4" id="KW-0223">Dioxygenase</keyword>
<dbReference type="GO" id="GO:0051213">
    <property type="term" value="F:dioxygenase activity"/>
    <property type="evidence" value="ECO:0007669"/>
    <property type="project" value="UniProtKB-KW"/>
</dbReference>
<evidence type="ECO:0000259" key="7">
    <source>
        <dbReference type="PROSITE" id="PS51471"/>
    </source>
</evidence>
<keyword evidence="8" id="KW-1185">Reference proteome</keyword>
<dbReference type="Proteomes" id="UP001652642">
    <property type="component" value="Chromosome 14"/>
</dbReference>
<dbReference type="GeneID" id="110083869"/>
<sequence>MEPSHMGPGKGGFFGCACFFTENLFLPRYGLHLRYFGDPEQLRRDYGPALRQRGCRSEEEFKAVIQEVEKEVQRRKELERQSRERKAIISQNYKPKHPQVYTLQESFLAPEFLKIVKYCTSSGACLQGLLSHVEVISDKRIYRLPVFAKEFCQAFIEELENFEQSEMPKGRPNSMNNYGVLLNELGMDEGFITPLREKYLQPLAAWLYPDCGGGCLDSHKAFVVKYALQEDLDLSSHYDNAEVTLNVSLGKEFTEGNLYFAEFRQDAKAVPKYIEVEHMPLYGLLHRGGQMHGALPIASGERWNLIIWMRASAIRNNLCPMCNREPQLVEAEGFGEGFTSSLQQGQPKTVDACSLT</sequence>
<evidence type="ECO:0000256" key="4">
    <source>
        <dbReference type="ARBA" id="ARBA00022964"/>
    </source>
</evidence>
<protein>
    <submittedName>
        <fullName evidence="9">2-oxoglutarate and iron-dependent oxygenase domain-containing protein 2 isoform X1</fullName>
    </submittedName>
</protein>
<evidence type="ECO:0000256" key="6">
    <source>
        <dbReference type="ARBA" id="ARBA00023004"/>
    </source>
</evidence>
<keyword evidence="5" id="KW-0560">Oxidoreductase</keyword>
<dbReference type="GO" id="GO:0016705">
    <property type="term" value="F:oxidoreductase activity, acting on paired donors, with incorporation or reduction of molecular oxygen"/>
    <property type="evidence" value="ECO:0007669"/>
    <property type="project" value="InterPro"/>
</dbReference>
<keyword evidence="2" id="KW-0479">Metal-binding</keyword>
<dbReference type="KEGG" id="pvt:110083869"/>
<dbReference type="InterPro" id="IPR006620">
    <property type="entry name" value="Pro_4_hyd_alph"/>
</dbReference>
<dbReference type="GO" id="GO:0031418">
    <property type="term" value="F:L-ascorbic acid binding"/>
    <property type="evidence" value="ECO:0007669"/>
    <property type="project" value="UniProtKB-KW"/>
</dbReference>
<evidence type="ECO:0000313" key="9">
    <source>
        <dbReference type="RefSeq" id="XP_020658374.2"/>
    </source>
</evidence>
<keyword evidence="6" id="KW-0408">Iron</keyword>
<dbReference type="PROSITE" id="PS51471">
    <property type="entry name" value="FE2OG_OXY"/>
    <property type="match status" value="1"/>
</dbReference>
<dbReference type="Pfam" id="PF25238">
    <property type="entry name" value="OGFOD2-like"/>
    <property type="match status" value="1"/>
</dbReference>
<reference evidence="9" key="1">
    <citation type="submission" date="2025-08" db="UniProtKB">
        <authorList>
            <consortium name="RefSeq"/>
        </authorList>
    </citation>
    <scope>IDENTIFICATION</scope>
</reference>
<evidence type="ECO:0000256" key="5">
    <source>
        <dbReference type="ARBA" id="ARBA00023002"/>
    </source>
</evidence>
<gene>
    <name evidence="9" type="primary">OGFOD2</name>
</gene>
<keyword evidence="3" id="KW-0847">Vitamin C</keyword>
<dbReference type="RefSeq" id="XP_020658374.2">
    <property type="nucleotide sequence ID" value="XM_020802715.2"/>
</dbReference>
<dbReference type="AlphaFoldDB" id="A0A6J0UJU5"/>
<dbReference type="GO" id="GO:0005506">
    <property type="term" value="F:iron ion binding"/>
    <property type="evidence" value="ECO:0007669"/>
    <property type="project" value="InterPro"/>
</dbReference>